<dbReference type="InParanoid" id="A0A409VXF8"/>
<dbReference type="PANTHER" id="PTHR10039:SF14">
    <property type="entry name" value="NACHT DOMAIN-CONTAINING PROTEIN"/>
    <property type="match status" value="1"/>
</dbReference>
<feature type="region of interest" description="Disordered" evidence="2">
    <location>
        <begin position="949"/>
        <end position="973"/>
    </location>
</feature>
<proteinExistence type="predicted"/>
<gene>
    <name evidence="4" type="ORF">CVT24_009964</name>
</gene>
<organism evidence="4 5">
    <name type="scientific">Panaeolus cyanescens</name>
    <dbReference type="NCBI Taxonomy" id="181874"/>
    <lineage>
        <taxon>Eukaryota</taxon>
        <taxon>Fungi</taxon>
        <taxon>Dikarya</taxon>
        <taxon>Basidiomycota</taxon>
        <taxon>Agaricomycotina</taxon>
        <taxon>Agaricomycetes</taxon>
        <taxon>Agaricomycetidae</taxon>
        <taxon>Agaricales</taxon>
        <taxon>Agaricineae</taxon>
        <taxon>Galeropsidaceae</taxon>
        <taxon>Panaeolus</taxon>
    </lineage>
</organism>
<accession>A0A409VXF8</accession>
<dbReference type="EMBL" id="NHTK01005934">
    <property type="protein sequence ID" value="PPQ70936.1"/>
    <property type="molecule type" value="Genomic_DNA"/>
</dbReference>
<protein>
    <recommendedName>
        <fullName evidence="3">Nephrocystin 3-like N-terminal domain-containing protein</fullName>
    </recommendedName>
</protein>
<evidence type="ECO:0000259" key="3">
    <source>
        <dbReference type="Pfam" id="PF24883"/>
    </source>
</evidence>
<keyword evidence="5" id="KW-1185">Reference proteome</keyword>
<sequence length="973" mass="111087">MGVPNPTSNECTQPSTALQPMQAQRPNKLVVTGNIVQNVTNIQNDSSATLRGKTFKLFDGLNATDIMPRPMLAFKLLHDHISVGAYDNSDEYDDMKCFPGTRTALLEYLESWALAPANERRPMIWLDGPMGGGKTAIARSIDDCVSGQNKLLGTFIFRKGEPTRNNTSRFITTLAYQMALSIPLTRPYIEQRIIHDPSIFQHSLSRQLDALILAPLQHLRTQCTDLDPTALPNVLIVDGLDECGGDIHEEAGRKEGQIDVLGFLHRLVQRSDLLPFAILVFSRPERQIKNWFTMEQHASITSRVTLEVLERSSYADIELFVKQSFLKILTTHPSRKNLPRNWPLDTSDLDLNPHEHPDKPWPVVEKIVKRASGQFIYPSIVMKYVASPYHEPNHRLKEILESSSPYSSHSSSDSPNAILDGLYRQLLDSSDVEVTWKIFCILAMFRDPLHFHGALVLQHNSMRKNEGNPHIMKIFGLSDQVFSTWVDHMAPLLVPRIFAGSKPSSPLDCHCHPPEPPSPDLGSSDYAQRIDLISYSLEVFHVICEYLLKGADSQNAFALDGFEKLGHELALLCDFPRTVYRDRVMEHLGSWGGCALSVCFNTIGKSDERIRSWFRFTTAWELAEKVVKRSHIDENIRVSIHPYIKRYLSSPRAFSRFLKWAILKRPPPRYPSLLLYDLEEPRDSPKEIVFPGLSVIWDHLSRNGQDSERLLQILSIPSAMFFEEAFTLFLRRVARGPKNSSVSLRHDAHFHMSFRLLVLSGAVFSYEMWKVLRRIQKRKPEDETAHFYDNIDSIMFCDVNQFLRLRTQPSRVCPSGDFSPLDYALSDCILTFSPYTAFYLRKREYRLLQIAIPTIPQLAHYVDICYHMPPYPLLTSDSPDCRKCTDQSDSNPYLLRARYDCLRDLPAPYYQVFSELVTLPPHRVQPRSPPVKPGPIKIFFNGKEVSRSEAFGPRPRRVNWSSSDPFSSFSGDV</sequence>
<feature type="compositionally biased region" description="Low complexity" evidence="2">
    <location>
        <begin position="961"/>
        <end position="973"/>
    </location>
</feature>
<evidence type="ECO:0000256" key="2">
    <source>
        <dbReference type="SAM" id="MobiDB-lite"/>
    </source>
</evidence>
<feature type="domain" description="Nephrocystin 3-like N-terminal" evidence="3">
    <location>
        <begin position="110"/>
        <end position="283"/>
    </location>
</feature>
<feature type="region of interest" description="Disordered" evidence="2">
    <location>
        <begin position="1"/>
        <end position="24"/>
    </location>
</feature>
<dbReference type="AlphaFoldDB" id="A0A409VXF8"/>
<dbReference type="Pfam" id="PF24883">
    <property type="entry name" value="NPHP3_N"/>
    <property type="match status" value="1"/>
</dbReference>
<dbReference type="Proteomes" id="UP000284842">
    <property type="component" value="Unassembled WGS sequence"/>
</dbReference>
<evidence type="ECO:0000313" key="4">
    <source>
        <dbReference type="EMBL" id="PPQ70936.1"/>
    </source>
</evidence>
<dbReference type="PANTHER" id="PTHR10039">
    <property type="entry name" value="AMELOGENIN"/>
    <property type="match status" value="1"/>
</dbReference>
<dbReference type="OrthoDB" id="5967843at2759"/>
<evidence type="ECO:0000256" key="1">
    <source>
        <dbReference type="ARBA" id="ARBA00022737"/>
    </source>
</evidence>
<evidence type="ECO:0000313" key="5">
    <source>
        <dbReference type="Proteomes" id="UP000284842"/>
    </source>
</evidence>
<reference evidence="4 5" key="1">
    <citation type="journal article" date="2018" name="Evol. Lett.">
        <title>Horizontal gene cluster transfer increased hallucinogenic mushroom diversity.</title>
        <authorList>
            <person name="Reynolds H.T."/>
            <person name="Vijayakumar V."/>
            <person name="Gluck-Thaler E."/>
            <person name="Korotkin H.B."/>
            <person name="Matheny P.B."/>
            <person name="Slot J.C."/>
        </authorList>
    </citation>
    <scope>NUCLEOTIDE SEQUENCE [LARGE SCALE GENOMIC DNA]</scope>
    <source>
        <strain evidence="4 5">2629</strain>
    </source>
</reference>
<comment type="caution">
    <text evidence="4">The sequence shown here is derived from an EMBL/GenBank/DDBJ whole genome shotgun (WGS) entry which is preliminary data.</text>
</comment>
<keyword evidence="1" id="KW-0677">Repeat</keyword>
<dbReference type="InterPro" id="IPR056884">
    <property type="entry name" value="NPHP3-like_N"/>
</dbReference>
<name>A0A409VXF8_9AGAR</name>
<dbReference type="STRING" id="181874.A0A409VXF8"/>